<dbReference type="InterPro" id="IPR012337">
    <property type="entry name" value="RNaseH-like_sf"/>
</dbReference>
<dbReference type="Proteomes" id="UP000068067">
    <property type="component" value="Chromosome"/>
</dbReference>
<dbReference type="CDD" id="cd17748">
    <property type="entry name" value="BRCT_DNA_ligase_like"/>
    <property type="match status" value="1"/>
</dbReference>
<dbReference type="Pfam" id="PF00929">
    <property type="entry name" value="RNase_T"/>
    <property type="match status" value="1"/>
</dbReference>
<dbReference type="EMBL" id="CP009220">
    <property type="protein sequence ID" value="ALC06295.1"/>
    <property type="molecule type" value="Genomic_DNA"/>
</dbReference>
<dbReference type="GO" id="GO:0008408">
    <property type="term" value="F:3'-5' exonuclease activity"/>
    <property type="evidence" value="ECO:0007669"/>
    <property type="project" value="TreeGrafter"/>
</dbReference>
<gene>
    <name evidence="4" type="ORF">CDES_09535</name>
</gene>
<dbReference type="GO" id="GO:0005829">
    <property type="term" value="C:cytosol"/>
    <property type="evidence" value="ECO:0007669"/>
    <property type="project" value="TreeGrafter"/>
</dbReference>
<keyword evidence="1" id="KW-0269">Exonuclease</keyword>
<dbReference type="SUPFAM" id="SSF53098">
    <property type="entry name" value="Ribonuclease H-like"/>
    <property type="match status" value="1"/>
</dbReference>
<dbReference type="InterPro" id="IPR013520">
    <property type="entry name" value="Ribonucl_H"/>
</dbReference>
<proteinExistence type="predicted"/>
<sequence>MIVAHGASITLDASTLNISYSPLRTALSSSSEAEEVIDLSQVSGISVQEPTALTTGTLTLEGVHKVITFSPHQVEALTGLAADIKAVLRGEKPQHTTASMEASGTTDLGARVPGLSFVGFDVETANDDWGSICQIGLVKYIDGVEESSVSWLCTPPDVFNHFNEINIGIHGITPEMVADQPSFADRLPKMVEFVGDLPLVAHNAQFDFTALFRACAASGIDVPNLVYGCSLTLARNEKLQVTNHKLPTVASHLGFELKNHHDATEDARACAAITVALAQRHQFQGSFVDFIHSRGFTLGTVDNERVYPVLKDRSGANVAVQRRRFGLDAPKDQPEVAAVSPAWGAPPAGEKSTNNPKKQSRGRAPWDKVATPEVIPDPNPDADPSSVLYGHNVTLTGDFEPYEKGTLWQRIADQGAQIGKNVTRKTTILVAGTWATITSKQKRAEELKEKGQDIQIWNEKQLFAALGFDEQPPF</sequence>
<evidence type="ECO:0000313" key="4">
    <source>
        <dbReference type="EMBL" id="ALC06295.1"/>
    </source>
</evidence>
<dbReference type="SMART" id="SM00479">
    <property type="entry name" value="EXOIII"/>
    <property type="match status" value="1"/>
</dbReference>
<organism evidence="4 5">
    <name type="scientific">Corynebacterium deserti GIMN1.010</name>
    <dbReference type="NCBI Taxonomy" id="931089"/>
    <lineage>
        <taxon>Bacteria</taxon>
        <taxon>Bacillati</taxon>
        <taxon>Actinomycetota</taxon>
        <taxon>Actinomycetes</taxon>
        <taxon>Mycobacteriales</taxon>
        <taxon>Corynebacteriaceae</taxon>
        <taxon>Corynebacterium</taxon>
    </lineage>
</organism>
<dbReference type="FunFam" id="3.30.420.10:FF:000045">
    <property type="entry name" value="3'-5' exonuclease DinG"/>
    <property type="match status" value="1"/>
</dbReference>
<keyword evidence="1" id="KW-0540">Nuclease</keyword>
<dbReference type="PROSITE" id="PS50172">
    <property type="entry name" value="BRCT"/>
    <property type="match status" value="1"/>
</dbReference>
<dbReference type="AlphaFoldDB" id="A0A0M4CYS3"/>
<dbReference type="PANTHER" id="PTHR30231:SF42">
    <property type="entry name" value="EXONUCLEASE"/>
    <property type="match status" value="1"/>
</dbReference>
<evidence type="ECO:0000259" key="3">
    <source>
        <dbReference type="PROSITE" id="PS50172"/>
    </source>
</evidence>
<evidence type="ECO:0000256" key="2">
    <source>
        <dbReference type="SAM" id="MobiDB-lite"/>
    </source>
</evidence>
<accession>A0A0M4CYS3</accession>
<feature type="region of interest" description="Disordered" evidence="2">
    <location>
        <begin position="329"/>
        <end position="366"/>
    </location>
</feature>
<protein>
    <recommendedName>
        <fullName evidence="3">BRCT domain-containing protein</fullName>
    </recommendedName>
</protein>
<dbReference type="CDD" id="cd06130">
    <property type="entry name" value="DNA_pol_III_epsilon_like"/>
    <property type="match status" value="1"/>
</dbReference>
<dbReference type="RefSeq" id="WP_053545250.1">
    <property type="nucleotide sequence ID" value="NZ_CP009220.1"/>
</dbReference>
<dbReference type="InterPro" id="IPR036397">
    <property type="entry name" value="RNaseH_sf"/>
</dbReference>
<dbReference type="KEGG" id="cdx:CDES_09535"/>
<dbReference type="Gene3D" id="3.40.50.10190">
    <property type="entry name" value="BRCT domain"/>
    <property type="match status" value="1"/>
</dbReference>
<dbReference type="InterPro" id="IPR001357">
    <property type="entry name" value="BRCT_dom"/>
</dbReference>
<feature type="domain" description="BRCT" evidence="3">
    <location>
        <begin position="383"/>
        <end position="474"/>
    </location>
</feature>
<name>A0A0M4CYS3_9CORY</name>
<keyword evidence="5" id="KW-1185">Reference proteome</keyword>
<dbReference type="Gene3D" id="3.30.420.10">
    <property type="entry name" value="Ribonuclease H-like superfamily/Ribonuclease H"/>
    <property type="match status" value="1"/>
</dbReference>
<dbReference type="PATRIC" id="fig|931089.4.peg.1925"/>
<reference evidence="4 5" key="1">
    <citation type="submission" date="2014-08" db="EMBL/GenBank/DDBJ databases">
        <title>Complete genome sequence of Corynebacterium deserti GIMN1.010 (=DSM 45689), isolated from desert sand in western China.</title>
        <authorList>
            <person name="Ruckert C."/>
            <person name="Albersmeier A."/>
            <person name="Kalinowski J."/>
        </authorList>
    </citation>
    <scope>NUCLEOTIDE SEQUENCE [LARGE SCALE GENOMIC DNA]</scope>
    <source>
        <strain evidence="4 5">GIMN1.010</strain>
    </source>
</reference>
<dbReference type="InterPro" id="IPR036420">
    <property type="entry name" value="BRCT_dom_sf"/>
</dbReference>
<dbReference type="STRING" id="931089.CDES_09535"/>
<dbReference type="SUPFAM" id="SSF52113">
    <property type="entry name" value="BRCT domain"/>
    <property type="match status" value="1"/>
</dbReference>
<keyword evidence="1" id="KW-0378">Hydrolase</keyword>
<dbReference type="PANTHER" id="PTHR30231">
    <property type="entry name" value="DNA POLYMERASE III SUBUNIT EPSILON"/>
    <property type="match status" value="1"/>
</dbReference>
<evidence type="ECO:0000256" key="1">
    <source>
        <dbReference type="ARBA" id="ARBA00022839"/>
    </source>
</evidence>
<evidence type="ECO:0000313" key="5">
    <source>
        <dbReference type="Proteomes" id="UP000068067"/>
    </source>
</evidence>
<dbReference type="GO" id="GO:0003676">
    <property type="term" value="F:nucleic acid binding"/>
    <property type="evidence" value="ECO:0007669"/>
    <property type="project" value="InterPro"/>
</dbReference>